<dbReference type="GeneID" id="8856438"/>
<dbReference type="OrthoDB" id="73919at2759"/>
<evidence type="ECO:0000256" key="1">
    <source>
        <dbReference type="ARBA" id="ARBA00022723"/>
    </source>
</evidence>
<dbReference type="SMART" id="SM00239">
    <property type="entry name" value="C2"/>
    <property type="match status" value="1"/>
</dbReference>
<protein>
    <submittedName>
        <fullName evidence="4">Predicted protein</fullName>
    </submittedName>
</protein>
<dbReference type="VEuPathDB" id="AmoebaDB:NAEGRDRAFT_62516"/>
<evidence type="ECO:0000259" key="3">
    <source>
        <dbReference type="PROSITE" id="PS50004"/>
    </source>
</evidence>
<reference evidence="4 5" key="1">
    <citation type="journal article" date="2010" name="Cell">
        <title>The genome of Naegleria gruberi illuminates early eukaryotic versatility.</title>
        <authorList>
            <person name="Fritz-Laylin L.K."/>
            <person name="Prochnik S.E."/>
            <person name="Ginger M.L."/>
            <person name="Dacks J.B."/>
            <person name="Carpenter M.L."/>
            <person name="Field M.C."/>
            <person name="Kuo A."/>
            <person name="Paredez A."/>
            <person name="Chapman J."/>
            <person name="Pham J."/>
            <person name="Shu S."/>
            <person name="Neupane R."/>
            <person name="Cipriano M."/>
            <person name="Mancuso J."/>
            <person name="Tu H."/>
            <person name="Salamov A."/>
            <person name="Lindquist E."/>
            <person name="Shapiro H."/>
            <person name="Lucas S."/>
            <person name="Grigoriev I.V."/>
            <person name="Cande W.Z."/>
            <person name="Fulton C."/>
            <person name="Rokhsar D.S."/>
            <person name="Dawson S.C."/>
        </authorList>
    </citation>
    <scope>NUCLEOTIDE SEQUENCE [LARGE SCALE GENOMIC DNA]</scope>
    <source>
        <strain evidence="4 5">NEG-M</strain>
    </source>
</reference>
<name>D2V141_NAEGR</name>
<keyword evidence="1" id="KW-0479">Metal-binding</keyword>
<dbReference type="GO" id="GO:0016020">
    <property type="term" value="C:membrane"/>
    <property type="evidence" value="ECO:0007669"/>
    <property type="project" value="TreeGrafter"/>
</dbReference>
<dbReference type="PANTHER" id="PTHR45911">
    <property type="entry name" value="C2 DOMAIN-CONTAINING PROTEIN"/>
    <property type="match status" value="1"/>
</dbReference>
<dbReference type="Gene3D" id="2.60.40.150">
    <property type="entry name" value="C2 domain"/>
    <property type="match status" value="1"/>
</dbReference>
<dbReference type="InterPro" id="IPR035892">
    <property type="entry name" value="C2_domain_sf"/>
</dbReference>
<keyword evidence="5" id="KW-1185">Reference proteome</keyword>
<dbReference type="PANTHER" id="PTHR45911:SF4">
    <property type="entry name" value="MULTIPLE C2 AND TRANSMEMBRANE DOMAIN-CONTAINING PROTEIN"/>
    <property type="match status" value="1"/>
</dbReference>
<evidence type="ECO:0000313" key="5">
    <source>
        <dbReference type="Proteomes" id="UP000006671"/>
    </source>
</evidence>
<evidence type="ECO:0000313" key="4">
    <source>
        <dbReference type="EMBL" id="EFC49625.1"/>
    </source>
</evidence>
<dbReference type="STRING" id="5762.D2V141"/>
<dbReference type="KEGG" id="ngr:NAEGRDRAFT_62516"/>
<dbReference type="EMBL" id="GG738847">
    <property type="protein sequence ID" value="EFC49625.1"/>
    <property type="molecule type" value="Genomic_DNA"/>
</dbReference>
<dbReference type="Proteomes" id="UP000006671">
    <property type="component" value="Unassembled WGS sequence"/>
</dbReference>
<evidence type="ECO:0000256" key="2">
    <source>
        <dbReference type="ARBA" id="ARBA00022837"/>
    </source>
</evidence>
<sequence>MATSSLTTTLTNSRPFLIDDLLEVNIYKGTSFPVTDLDGTSDPYIIVNKTSSQKNQPVKTSVIHNCLNPVWNEQAKLVYSTINKFDGLKFQVMDKDHLTRDDNVGEICIDMKSLPINVSKKDVRAISSKYSNSKLEFEYQLTRMDPLFLNATIDPSTQLQSFSNSKLEGLNLFIPKSWKFIDYHHESPHYKIGNLDSNSVVTFLTEKGKNDETDVHIDVCEHVSLQIVNSLEKFHSRVELFDSIYRNHLQHYNEADFELVNEEEGNHKSDYFAIGKLFEKEDNLQYYQSQYVFRKKSKGSVNESGLKIRYFLVGESSGDMDKVLIVKFATEHSLFETLSMHQTNPSLVSKKTDTTGSHLPLIAQPSFVLKNLPPIPFLKQEETTQSETSQVLNYRKIVSELQQVLIKLSFD</sequence>
<keyword evidence="2" id="KW-0106">Calcium</keyword>
<gene>
    <name evidence="4" type="ORF">NAEGRDRAFT_62516</name>
</gene>
<dbReference type="InParanoid" id="D2V141"/>
<dbReference type="GO" id="GO:0005509">
    <property type="term" value="F:calcium ion binding"/>
    <property type="evidence" value="ECO:0007669"/>
    <property type="project" value="TreeGrafter"/>
</dbReference>
<dbReference type="SUPFAM" id="SSF49562">
    <property type="entry name" value="C2 domain (Calcium/lipid-binding domain, CaLB)"/>
    <property type="match status" value="1"/>
</dbReference>
<feature type="domain" description="C2" evidence="3">
    <location>
        <begin position="2"/>
        <end position="125"/>
    </location>
</feature>
<dbReference type="InterPro" id="IPR000008">
    <property type="entry name" value="C2_dom"/>
</dbReference>
<dbReference type="eggNOG" id="KOG1030">
    <property type="taxonomic scope" value="Eukaryota"/>
</dbReference>
<dbReference type="Pfam" id="PF00168">
    <property type="entry name" value="C2"/>
    <property type="match status" value="1"/>
</dbReference>
<accession>D2V141</accession>
<proteinExistence type="predicted"/>
<dbReference type="AlphaFoldDB" id="D2V141"/>
<dbReference type="PROSITE" id="PS50004">
    <property type="entry name" value="C2"/>
    <property type="match status" value="1"/>
</dbReference>
<organism evidence="5">
    <name type="scientific">Naegleria gruberi</name>
    <name type="common">Amoeba</name>
    <dbReference type="NCBI Taxonomy" id="5762"/>
    <lineage>
        <taxon>Eukaryota</taxon>
        <taxon>Discoba</taxon>
        <taxon>Heterolobosea</taxon>
        <taxon>Tetramitia</taxon>
        <taxon>Eutetramitia</taxon>
        <taxon>Vahlkampfiidae</taxon>
        <taxon>Naegleria</taxon>
    </lineage>
</organism>
<dbReference type="OMA" id="IDYHHES"/>
<dbReference type="RefSeq" id="XP_002682369.1">
    <property type="nucleotide sequence ID" value="XM_002682323.1"/>
</dbReference>